<protein>
    <submittedName>
        <fullName evidence="1">Uncharacterized protein</fullName>
    </submittedName>
</protein>
<proteinExistence type="predicted"/>
<evidence type="ECO:0000313" key="1">
    <source>
        <dbReference type="EMBL" id="RIA89539.1"/>
    </source>
</evidence>
<organism evidence="1 2">
    <name type="scientific">Glomus cerebriforme</name>
    <dbReference type="NCBI Taxonomy" id="658196"/>
    <lineage>
        <taxon>Eukaryota</taxon>
        <taxon>Fungi</taxon>
        <taxon>Fungi incertae sedis</taxon>
        <taxon>Mucoromycota</taxon>
        <taxon>Glomeromycotina</taxon>
        <taxon>Glomeromycetes</taxon>
        <taxon>Glomerales</taxon>
        <taxon>Glomeraceae</taxon>
        <taxon>Glomus</taxon>
    </lineage>
</organism>
<comment type="caution">
    <text evidence="1">The sequence shown here is derived from an EMBL/GenBank/DDBJ whole genome shotgun (WGS) entry which is preliminary data.</text>
</comment>
<keyword evidence="2" id="KW-1185">Reference proteome</keyword>
<reference evidence="1 2" key="1">
    <citation type="submission" date="2018-06" db="EMBL/GenBank/DDBJ databases">
        <title>Comparative genomics reveals the genomic features of Rhizophagus irregularis, R. cerebriforme, R. diaphanum and Gigaspora rosea, and their symbiotic lifestyle signature.</title>
        <authorList>
            <person name="Morin E."/>
            <person name="San Clemente H."/>
            <person name="Chen E.C.H."/>
            <person name="De La Providencia I."/>
            <person name="Hainaut M."/>
            <person name="Kuo A."/>
            <person name="Kohler A."/>
            <person name="Murat C."/>
            <person name="Tang N."/>
            <person name="Roy S."/>
            <person name="Loubradou J."/>
            <person name="Henrissat B."/>
            <person name="Grigoriev I.V."/>
            <person name="Corradi N."/>
            <person name="Roux C."/>
            <person name="Martin F.M."/>
        </authorList>
    </citation>
    <scope>NUCLEOTIDE SEQUENCE [LARGE SCALE GENOMIC DNA]</scope>
    <source>
        <strain evidence="1 2">DAOM 227022</strain>
    </source>
</reference>
<dbReference type="OrthoDB" id="2431404at2759"/>
<accession>A0A397SX11</accession>
<sequence length="444" mass="50972">MARLVKLKDKTLTKPAYEEDDFNKILLEAIKEELAYFDDPVPHIVVSQKKLSNKYLVYEAEWNYVKMNRDGEKGYTHEFAKKKANKILSNYDGSFSSLDVKRFIDEIALKNEKKEFQTTISRHVASASTLQAIGEYRKSRIAIENMRNEDVREAREDHTVTTTKRFLDEKERTTKRTRICKLSLSGEKSNDEFEDDESGVMSPFPQLEDLLSPPQKHIDEANISITSEEIDGDRNIYNDPRDVSPPLISIMREYCKKDSTSKFDLSAFESERNPLIQHDCHEREWLGGYLVPIFQGALVLDGRFQVPWGEVTVQSSLRRRNRNKKILEEKLDRGHLADLLCHTDFYEVLCLLACGGPHKVDLTKLASDEFQLPRIMKDSLDDMREKFNNTKKKQPYLFTIGIQGLVNDLFDKLVDNEEIEKEGSVGVTGLETTGVSVEGVTGLD</sequence>
<gene>
    <name evidence="1" type="ORF">C1645_738560</name>
</gene>
<dbReference type="AlphaFoldDB" id="A0A397SX11"/>
<name>A0A397SX11_9GLOM</name>
<dbReference type="EMBL" id="QKYT01000216">
    <property type="protein sequence ID" value="RIA89539.1"/>
    <property type="molecule type" value="Genomic_DNA"/>
</dbReference>
<dbReference type="Proteomes" id="UP000265703">
    <property type="component" value="Unassembled WGS sequence"/>
</dbReference>
<evidence type="ECO:0000313" key="2">
    <source>
        <dbReference type="Proteomes" id="UP000265703"/>
    </source>
</evidence>